<comment type="caution">
    <text evidence="2">The sequence shown here is derived from an EMBL/GenBank/DDBJ whole genome shotgun (WGS) entry which is preliminary data.</text>
</comment>
<proteinExistence type="predicted"/>
<dbReference type="Proteomes" id="UP001501725">
    <property type="component" value="Unassembled WGS sequence"/>
</dbReference>
<dbReference type="EMBL" id="BAABGY010000007">
    <property type="protein sequence ID" value="GAA4328331.1"/>
    <property type="molecule type" value="Genomic_DNA"/>
</dbReference>
<keyword evidence="1" id="KW-1133">Transmembrane helix</keyword>
<evidence type="ECO:0000256" key="1">
    <source>
        <dbReference type="SAM" id="Phobius"/>
    </source>
</evidence>
<sequence>MKPYPFWTYALIVGLALITSLFVGKMRYDETGISFQRPITAVLIFIALITAFLEDKE</sequence>
<organism evidence="2 3">
    <name type="scientific">Flaviaesturariibacter amylovorans</name>
    <dbReference type="NCBI Taxonomy" id="1084520"/>
    <lineage>
        <taxon>Bacteria</taxon>
        <taxon>Pseudomonadati</taxon>
        <taxon>Bacteroidota</taxon>
        <taxon>Chitinophagia</taxon>
        <taxon>Chitinophagales</taxon>
        <taxon>Chitinophagaceae</taxon>
        <taxon>Flaviaestuariibacter</taxon>
    </lineage>
</organism>
<keyword evidence="3" id="KW-1185">Reference proteome</keyword>
<protein>
    <submittedName>
        <fullName evidence="2">Uncharacterized protein</fullName>
    </submittedName>
</protein>
<keyword evidence="1" id="KW-0472">Membrane</keyword>
<gene>
    <name evidence="2" type="ORF">GCM10023184_18150</name>
</gene>
<dbReference type="RefSeq" id="WP_345255241.1">
    <property type="nucleotide sequence ID" value="NZ_BAABGY010000007.1"/>
</dbReference>
<name>A0ABP8GR36_9BACT</name>
<reference evidence="3" key="1">
    <citation type="journal article" date="2019" name="Int. J. Syst. Evol. Microbiol.">
        <title>The Global Catalogue of Microorganisms (GCM) 10K type strain sequencing project: providing services to taxonomists for standard genome sequencing and annotation.</title>
        <authorList>
            <consortium name="The Broad Institute Genomics Platform"/>
            <consortium name="The Broad Institute Genome Sequencing Center for Infectious Disease"/>
            <person name="Wu L."/>
            <person name="Ma J."/>
        </authorList>
    </citation>
    <scope>NUCLEOTIDE SEQUENCE [LARGE SCALE GENOMIC DNA]</scope>
    <source>
        <strain evidence="3">JCM 17919</strain>
    </source>
</reference>
<accession>A0ABP8GR36</accession>
<evidence type="ECO:0000313" key="2">
    <source>
        <dbReference type="EMBL" id="GAA4328331.1"/>
    </source>
</evidence>
<feature type="transmembrane region" description="Helical" evidence="1">
    <location>
        <begin position="35"/>
        <end position="53"/>
    </location>
</feature>
<evidence type="ECO:0000313" key="3">
    <source>
        <dbReference type="Proteomes" id="UP001501725"/>
    </source>
</evidence>
<keyword evidence="1" id="KW-0812">Transmembrane</keyword>
<feature type="transmembrane region" description="Helical" evidence="1">
    <location>
        <begin position="6"/>
        <end position="23"/>
    </location>
</feature>